<dbReference type="SUPFAM" id="SSF53335">
    <property type="entry name" value="S-adenosyl-L-methionine-dependent methyltransferases"/>
    <property type="match status" value="2"/>
</dbReference>
<evidence type="ECO:0000313" key="6">
    <source>
        <dbReference type="Proteomes" id="UP000269351"/>
    </source>
</evidence>
<gene>
    <name evidence="5" type="ORF">F126LOC_006375</name>
    <name evidence="4" type="ORF">H4F48_01720</name>
</gene>
<organism evidence="5 6">
    <name type="scientific">Pectobacterium brasiliense</name>
    <dbReference type="NCBI Taxonomy" id="180957"/>
    <lineage>
        <taxon>Bacteria</taxon>
        <taxon>Pseudomonadati</taxon>
        <taxon>Pseudomonadota</taxon>
        <taxon>Gammaproteobacteria</taxon>
        <taxon>Enterobacterales</taxon>
        <taxon>Pectobacteriaceae</taxon>
        <taxon>Pectobacterium</taxon>
    </lineage>
</organism>
<evidence type="ECO:0000259" key="3">
    <source>
        <dbReference type="Pfam" id="PF01555"/>
    </source>
</evidence>
<evidence type="ECO:0000313" key="7">
    <source>
        <dbReference type="Proteomes" id="UP000762586"/>
    </source>
</evidence>
<dbReference type="Pfam" id="PF01555">
    <property type="entry name" value="N6_N4_Mtase"/>
    <property type="match status" value="1"/>
</dbReference>
<dbReference type="InterPro" id="IPR029063">
    <property type="entry name" value="SAM-dependent_MTases_sf"/>
</dbReference>
<keyword evidence="1" id="KW-0489">Methyltransferase</keyword>
<reference evidence="5 6" key="2">
    <citation type="submission" date="2020-11" db="EMBL/GenBank/DDBJ databases">
        <title>Complete genome sequence of Pectobacterium brasiliense strain F126.</title>
        <authorList>
            <person name="Miroshnikov K."/>
            <person name="Vo T.N.H."/>
            <person name="Khodykina M.V."/>
            <person name="Kabanova A.P."/>
            <person name="Shneider M."/>
            <person name="Korzhenkov A."/>
            <person name="Toschakov S.V."/>
            <person name="Miroshnikov K.A."/>
            <person name="Ignatov A.N."/>
            <person name="Mikhailova Y.V."/>
            <person name="Shelenkov A."/>
            <person name="Yanushevich Y.G."/>
            <person name="Evseev P.V."/>
        </authorList>
    </citation>
    <scope>NUCLEOTIDE SEQUENCE [LARGE SCALE GENOMIC DNA]</scope>
    <source>
        <strain evidence="5 6">F126</strain>
    </source>
</reference>
<feature type="domain" description="DNA methylase N-4/N-6" evidence="3">
    <location>
        <begin position="64"/>
        <end position="110"/>
    </location>
</feature>
<dbReference type="EMBL" id="JACGET010000002">
    <property type="protein sequence ID" value="MBN3104794.1"/>
    <property type="molecule type" value="Genomic_DNA"/>
</dbReference>
<dbReference type="Gene3D" id="3.40.50.150">
    <property type="entry name" value="Vaccinia Virus protein VP39"/>
    <property type="match status" value="2"/>
</dbReference>
<dbReference type="RefSeq" id="WP_119871895.1">
    <property type="nucleotide sequence ID" value="NZ_BSWF01000003.1"/>
</dbReference>
<dbReference type="EMBL" id="CP065031">
    <property type="protein sequence ID" value="QPK25410.1"/>
    <property type="molecule type" value="Genomic_DNA"/>
</dbReference>
<evidence type="ECO:0000256" key="1">
    <source>
        <dbReference type="ARBA" id="ARBA00022603"/>
    </source>
</evidence>
<sequence>MLLLNQPDTPDNALSSTGNIDTSHIYLSLKDKYQSNTEKALEVDFRSLLPWVKLGDQFTHLIHPYPAKLIPHIANFFINASVLAKKGDIVLDPFSGSGTVALEASLAGRTPHISDANPLALLISKVKTFNYNIDELTNALMDISGKAKRYKVAPEINVVNSSVWYSEFIKKKLEIILRAIMQLENNDIRDFFRICFSVTARKLSNADPAISVPVKLKCKPNFSENRNNQILKRLNWLNSVSVIDEFTTISLLNINRVRNANEFNKNRISAKITSHNVNDLSDHYDSNEKPSLIITSPPYGSAQKYIRSSSLSLNWLGFTEPENLIKLEDISIGREHAPFYRKKNYNDKLPDKFLMFLDEIKLLNVARYEITRQYLYEMKIALYEIAKTIKPGGHIVIITGNNSVCGKVLENDSFINIILSNLGLKLELHLFDNIKSRGLMTKRNKTASIINRESVMVFLKEATNE</sequence>
<proteinExistence type="predicted"/>
<name>A0A433NEK8_9GAMM</name>
<keyword evidence="2" id="KW-0808">Transferase</keyword>
<evidence type="ECO:0000313" key="4">
    <source>
        <dbReference type="EMBL" id="MBN3104794.1"/>
    </source>
</evidence>
<protein>
    <recommendedName>
        <fullName evidence="3">DNA methylase N-4/N-6 domain-containing protein</fullName>
    </recommendedName>
</protein>
<dbReference type="GO" id="GO:0003677">
    <property type="term" value="F:DNA binding"/>
    <property type="evidence" value="ECO:0007669"/>
    <property type="project" value="InterPro"/>
</dbReference>
<evidence type="ECO:0000313" key="5">
    <source>
        <dbReference type="EMBL" id="QPK25410.1"/>
    </source>
</evidence>
<dbReference type="GO" id="GO:0032259">
    <property type="term" value="P:methylation"/>
    <property type="evidence" value="ECO:0007669"/>
    <property type="project" value="UniProtKB-KW"/>
</dbReference>
<dbReference type="Proteomes" id="UP000762586">
    <property type="component" value="Unassembled WGS sequence"/>
</dbReference>
<keyword evidence="7" id="KW-1185">Reference proteome</keyword>
<dbReference type="InterPro" id="IPR002941">
    <property type="entry name" value="DNA_methylase_N4/N6"/>
</dbReference>
<dbReference type="AlphaFoldDB" id="A0A433NEK8"/>
<dbReference type="REBASE" id="497307">
    <property type="entry name" value="M.PbrF126ORF6375P"/>
</dbReference>
<reference evidence="4 7" key="1">
    <citation type="submission" date="2020-07" db="EMBL/GenBank/DDBJ databases">
        <title>A pangenomic view of the genus Pectobacterium provides insights into genome organization, phylogeny, and virulence.</title>
        <authorList>
            <person name="Jonkheer E."/>
            <person name="Brankovics B."/>
            <person name="Houwers I."/>
            <person name="Van Der Wolf J."/>
            <person name="Bonants P."/>
            <person name="Vreeburg R."/>
            <person name="Bollema R."/>
            <person name="De Haan J."/>
            <person name="Berke L."/>
            <person name="De Ridder D."/>
            <person name="Smit S."/>
            <person name="Van Der Lee T.A.J."/>
        </authorList>
    </citation>
    <scope>NUCLEOTIDE SEQUENCE [LARGE SCALE GENOMIC DNA]</scope>
    <source>
        <strain evidence="4 7">NAK:384</strain>
    </source>
</reference>
<dbReference type="Proteomes" id="UP000269351">
    <property type="component" value="Chromosome"/>
</dbReference>
<evidence type="ECO:0000256" key="2">
    <source>
        <dbReference type="ARBA" id="ARBA00022679"/>
    </source>
</evidence>
<dbReference type="GO" id="GO:0008170">
    <property type="term" value="F:N-methyltransferase activity"/>
    <property type="evidence" value="ECO:0007669"/>
    <property type="project" value="InterPro"/>
</dbReference>
<accession>A0A433NEK8</accession>